<evidence type="ECO:0000313" key="5">
    <source>
        <dbReference type="Proteomes" id="UP000298030"/>
    </source>
</evidence>
<accession>A0A4Y7T3E5</accession>
<dbReference type="InterPro" id="IPR056884">
    <property type="entry name" value="NPHP3-like_N"/>
</dbReference>
<keyword evidence="1" id="KW-0677">Repeat</keyword>
<dbReference type="AlphaFoldDB" id="A0A4Y7T3E5"/>
<name>A0A4Y7T3E5_COPMI</name>
<dbReference type="Pfam" id="PF24883">
    <property type="entry name" value="NPHP3_N"/>
    <property type="match status" value="1"/>
</dbReference>
<reference evidence="4 5" key="1">
    <citation type="journal article" date="2019" name="Nat. Ecol. Evol.">
        <title>Megaphylogeny resolves global patterns of mushroom evolution.</title>
        <authorList>
            <person name="Varga T."/>
            <person name="Krizsan K."/>
            <person name="Foldi C."/>
            <person name="Dima B."/>
            <person name="Sanchez-Garcia M."/>
            <person name="Sanchez-Ramirez S."/>
            <person name="Szollosi G.J."/>
            <person name="Szarkandi J.G."/>
            <person name="Papp V."/>
            <person name="Albert L."/>
            <person name="Andreopoulos W."/>
            <person name="Angelini C."/>
            <person name="Antonin V."/>
            <person name="Barry K.W."/>
            <person name="Bougher N.L."/>
            <person name="Buchanan P."/>
            <person name="Buyck B."/>
            <person name="Bense V."/>
            <person name="Catcheside P."/>
            <person name="Chovatia M."/>
            <person name="Cooper J."/>
            <person name="Damon W."/>
            <person name="Desjardin D."/>
            <person name="Finy P."/>
            <person name="Geml J."/>
            <person name="Haridas S."/>
            <person name="Hughes K."/>
            <person name="Justo A."/>
            <person name="Karasinski D."/>
            <person name="Kautmanova I."/>
            <person name="Kiss B."/>
            <person name="Kocsube S."/>
            <person name="Kotiranta H."/>
            <person name="LaButti K.M."/>
            <person name="Lechner B.E."/>
            <person name="Liimatainen K."/>
            <person name="Lipzen A."/>
            <person name="Lukacs Z."/>
            <person name="Mihaltcheva S."/>
            <person name="Morgado L.N."/>
            <person name="Niskanen T."/>
            <person name="Noordeloos M.E."/>
            <person name="Ohm R.A."/>
            <person name="Ortiz-Santana B."/>
            <person name="Ovrebo C."/>
            <person name="Racz N."/>
            <person name="Riley R."/>
            <person name="Savchenko A."/>
            <person name="Shiryaev A."/>
            <person name="Soop K."/>
            <person name="Spirin V."/>
            <person name="Szebenyi C."/>
            <person name="Tomsovsky M."/>
            <person name="Tulloss R.E."/>
            <person name="Uehling J."/>
            <person name="Grigoriev I.V."/>
            <person name="Vagvolgyi C."/>
            <person name="Papp T."/>
            <person name="Martin F.M."/>
            <person name="Miettinen O."/>
            <person name="Hibbett D.S."/>
            <person name="Nagy L.G."/>
        </authorList>
    </citation>
    <scope>NUCLEOTIDE SEQUENCE [LARGE SCALE GENOMIC DNA]</scope>
    <source>
        <strain evidence="4 5">FP101781</strain>
    </source>
</reference>
<evidence type="ECO:0000256" key="2">
    <source>
        <dbReference type="SAM" id="MobiDB-lite"/>
    </source>
</evidence>
<protein>
    <recommendedName>
        <fullName evidence="3">Nephrocystin 3-like N-terminal domain-containing protein</fullName>
    </recommendedName>
</protein>
<dbReference type="EMBL" id="QPFP01000031">
    <property type="protein sequence ID" value="TEB28650.1"/>
    <property type="molecule type" value="Genomic_DNA"/>
</dbReference>
<comment type="caution">
    <text evidence="4">The sequence shown here is derived from an EMBL/GenBank/DDBJ whole genome shotgun (WGS) entry which is preliminary data.</text>
</comment>
<feature type="region of interest" description="Disordered" evidence="2">
    <location>
        <begin position="110"/>
        <end position="138"/>
    </location>
</feature>
<dbReference type="Gene3D" id="3.40.50.300">
    <property type="entry name" value="P-loop containing nucleotide triphosphate hydrolases"/>
    <property type="match status" value="1"/>
</dbReference>
<dbReference type="PANTHER" id="PTHR10039">
    <property type="entry name" value="AMELOGENIN"/>
    <property type="match status" value="1"/>
</dbReference>
<organism evidence="4 5">
    <name type="scientific">Coprinellus micaceus</name>
    <name type="common">Glistening ink-cap mushroom</name>
    <name type="synonym">Coprinus micaceus</name>
    <dbReference type="NCBI Taxonomy" id="71717"/>
    <lineage>
        <taxon>Eukaryota</taxon>
        <taxon>Fungi</taxon>
        <taxon>Dikarya</taxon>
        <taxon>Basidiomycota</taxon>
        <taxon>Agaricomycotina</taxon>
        <taxon>Agaricomycetes</taxon>
        <taxon>Agaricomycetidae</taxon>
        <taxon>Agaricales</taxon>
        <taxon>Agaricineae</taxon>
        <taxon>Psathyrellaceae</taxon>
        <taxon>Coprinellus</taxon>
    </lineage>
</organism>
<evidence type="ECO:0000313" key="4">
    <source>
        <dbReference type="EMBL" id="TEB28650.1"/>
    </source>
</evidence>
<sequence>MPFFQAVSRNVKSTFQGCQVSPPSTKRANAGCVGAAVVLTVPAHSILTGDIDLPLRREGLNHPQRSPWPSLCNTYSPPSTKEQQNFGKGYYTLGATANLGQERTSRSTLHSTGFRAHQSMPVQSPSLRLKDRDPPSSSIARVPASSYFENAHSFTIQNAQFINAVTPSNSLFEYLEPHIAHGAAHNSDERCNAPTCHEETRKAIREDIISWIQHGEGDDEPKNIMWLSGPAGSGKTAIADSVAETCRRRGLLGATFFFSSLSGSVDRSSKRKLVATLAYHLSQHDSLPQFQAQLHAAIERHPDIFYKSLKVQAECLILEPFQNIRGMGAKVGWPRVIIIDGLDEVITIRHHSHAGPQILGTSEDDQVDILRVLLTLSQSPSFPLRIFVACRPERNIAEFLATSAGSTTTKLFLDTKYEPDVDIRRFFQAKFADIRRRAGISCPSWPGQSVLDRLVDMSSGQFIVPTTIIRWIEAGIPQLQLAEVLKMNQVNSGRKRNPFATLDALYRNILERAHNPKDDPHLAVKWILCATAVAGGRHFLFSSPCLEPSAMFWRQFLEDVEGEMTYRLAPIVSLISVPLKGDTRGQVSIYHKSLTDFLESPDRCGDLYVEDTAYNSFIADRIVSTLKLCASAMSSSISSTSNHDALPVEMAGLQAPVDRMPFFVTSSGFAFRRTTHRPHSTDPMHQFSSPKSLGVGEPHASREVPWTNDRIQAFSGVIERSKEAPISLLISVSHRKRFTAHARNLVQRFIVPHAHHLRSLALKCVAIEHLSALPSGFFPQLERLVMAFNPKQLSNFDWTTQGAIQVFASAPSLRRVALRQREATFEYAVGFDWSTRFTLPWHQLLHLMDDDFQGANIPTACAYVCRCPHLEHLFITLWQADLGGGPRIRAENLRSIAFQSLVGAQWPLLLKKIDTPNLERMCITSNVLNFEHWAGAQAAIDSFLVGLAALQQLTYISTYTCEYEFATSPSLQYTPVVFSPIACSCNTPPWCSAPSLVAAMHPRGVQPHRS</sequence>
<feature type="region of interest" description="Disordered" evidence="2">
    <location>
        <begin position="677"/>
        <end position="701"/>
    </location>
</feature>
<dbReference type="InterPro" id="IPR027417">
    <property type="entry name" value="P-loop_NTPase"/>
</dbReference>
<evidence type="ECO:0000259" key="3">
    <source>
        <dbReference type="Pfam" id="PF24883"/>
    </source>
</evidence>
<dbReference type="Proteomes" id="UP000298030">
    <property type="component" value="Unassembled WGS sequence"/>
</dbReference>
<keyword evidence="5" id="KW-1185">Reference proteome</keyword>
<dbReference type="OrthoDB" id="674604at2759"/>
<evidence type="ECO:0000256" key="1">
    <source>
        <dbReference type="ARBA" id="ARBA00022737"/>
    </source>
</evidence>
<gene>
    <name evidence="4" type="ORF">FA13DRAFT_1793814</name>
</gene>
<dbReference type="SUPFAM" id="SSF52540">
    <property type="entry name" value="P-loop containing nucleoside triphosphate hydrolases"/>
    <property type="match status" value="1"/>
</dbReference>
<feature type="domain" description="Nephrocystin 3-like N-terminal" evidence="3">
    <location>
        <begin position="218"/>
        <end position="391"/>
    </location>
</feature>
<dbReference type="PANTHER" id="PTHR10039:SF17">
    <property type="entry name" value="FUNGAL STAND N-TERMINAL GOODBYE DOMAIN-CONTAINING PROTEIN-RELATED"/>
    <property type="match status" value="1"/>
</dbReference>
<proteinExistence type="predicted"/>